<dbReference type="GO" id="GO:0004497">
    <property type="term" value="F:monooxygenase activity"/>
    <property type="evidence" value="ECO:0007669"/>
    <property type="project" value="UniProtKB-KW"/>
</dbReference>
<evidence type="ECO:0000313" key="3">
    <source>
        <dbReference type="EMBL" id="MFD0791887.1"/>
    </source>
</evidence>
<accession>A0ABW3ALK9</accession>
<dbReference type="InterPro" id="IPR050982">
    <property type="entry name" value="Auxin_biosynth/cation_transpt"/>
</dbReference>
<evidence type="ECO:0000313" key="4">
    <source>
        <dbReference type="Proteomes" id="UP001597055"/>
    </source>
</evidence>
<dbReference type="Pfam" id="PF13738">
    <property type="entry name" value="Pyr_redox_3"/>
    <property type="match status" value="1"/>
</dbReference>
<comment type="caution">
    <text evidence="3">The sequence shown here is derived from an EMBL/GenBank/DDBJ whole genome shotgun (WGS) entry which is preliminary data.</text>
</comment>
<dbReference type="PRINTS" id="PR00368">
    <property type="entry name" value="FADPNR"/>
</dbReference>
<protein>
    <submittedName>
        <fullName evidence="3">Flavin-containing monooxygenase</fullName>
        <ecNumber evidence="3">1.14.13.-</ecNumber>
    </submittedName>
</protein>
<keyword evidence="1 3" id="KW-0560">Oxidoreductase</keyword>
<sequence>MGRPRGRDRDRGERRILMVAGLSHRRAIIVGTGQAGLAVAAALSSEGLKPQHDFVVIDAAPKGARSWASRWPSMALLSDARHSALAVRRLPGDQRRHPRVDEMVDYFTFIEAALRVETVWGTRALGVEHRGNGSTLLLSTTAGEVQTRNVVCATGAAAHARIPDWASALTVPGVILHSSEFQHPQLVPTEDVLIVGGGNSGVQLARELAASHTVTLSTRTPRRQRPATRHTSGVEERTSWLSRKRRPEPVLGDSYHQLRRSGVRLKPAVGSVEGALINFVDGTHTQPGSVILATGYHPGDDWLPESARTDRSRRTMTGLPGLFVAGMPGYGGRGSDTIAGVWRDAAAIANHIINRP</sequence>
<keyword evidence="3" id="KW-0503">Monooxygenase</keyword>
<feature type="region of interest" description="Disordered" evidence="2">
    <location>
        <begin position="214"/>
        <end position="243"/>
    </location>
</feature>
<dbReference type="SUPFAM" id="SSF51905">
    <property type="entry name" value="FAD/NAD(P)-binding domain"/>
    <property type="match status" value="2"/>
</dbReference>
<dbReference type="EMBL" id="JBHTII010000002">
    <property type="protein sequence ID" value="MFD0791887.1"/>
    <property type="molecule type" value="Genomic_DNA"/>
</dbReference>
<dbReference type="Gene3D" id="3.50.50.60">
    <property type="entry name" value="FAD/NAD(P)-binding domain"/>
    <property type="match status" value="1"/>
</dbReference>
<gene>
    <name evidence="3" type="ORF">ACFQ0P_15950</name>
</gene>
<evidence type="ECO:0000256" key="2">
    <source>
        <dbReference type="SAM" id="MobiDB-lite"/>
    </source>
</evidence>
<reference evidence="4" key="1">
    <citation type="journal article" date="2019" name="Int. J. Syst. Evol. Microbiol.">
        <title>The Global Catalogue of Microorganisms (GCM) 10K type strain sequencing project: providing services to taxonomists for standard genome sequencing and annotation.</title>
        <authorList>
            <consortium name="The Broad Institute Genomics Platform"/>
            <consortium name="The Broad Institute Genome Sequencing Center for Infectious Disease"/>
            <person name="Wu L."/>
            <person name="Ma J."/>
        </authorList>
    </citation>
    <scope>NUCLEOTIDE SEQUENCE [LARGE SCALE GENOMIC DNA]</scope>
    <source>
        <strain evidence="4">CCUG 54523</strain>
    </source>
</reference>
<dbReference type="PRINTS" id="PR00469">
    <property type="entry name" value="PNDRDTASEII"/>
</dbReference>
<evidence type="ECO:0000256" key="1">
    <source>
        <dbReference type="ARBA" id="ARBA00023002"/>
    </source>
</evidence>
<organism evidence="3 4">
    <name type="scientific">Microbacterium insulae</name>
    <dbReference type="NCBI Taxonomy" id="483014"/>
    <lineage>
        <taxon>Bacteria</taxon>
        <taxon>Bacillati</taxon>
        <taxon>Actinomycetota</taxon>
        <taxon>Actinomycetes</taxon>
        <taxon>Micrococcales</taxon>
        <taxon>Microbacteriaceae</taxon>
        <taxon>Microbacterium</taxon>
    </lineage>
</organism>
<dbReference type="RefSeq" id="WP_378772820.1">
    <property type="nucleotide sequence ID" value="NZ_JBHTII010000002.1"/>
</dbReference>
<keyword evidence="4" id="KW-1185">Reference proteome</keyword>
<dbReference type="EC" id="1.14.13.-" evidence="3"/>
<name>A0ABW3ALK9_9MICO</name>
<dbReference type="InterPro" id="IPR036188">
    <property type="entry name" value="FAD/NAD-bd_sf"/>
</dbReference>
<dbReference type="Proteomes" id="UP001597055">
    <property type="component" value="Unassembled WGS sequence"/>
</dbReference>
<dbReference type="PANTHER" id="PTHR43539">
    <property type="entry name" value="FLAVIN-BINDING MONOOXYGENASE-LIKE PROTEIN (AFU_ORTHOLOGUE AFUA_4G09220)"/>
    <property type="match status" value="1"/>
</dbReference>
<proteinExistence type="predicted"/>
<dbReference type="PANTHER" id="PTHR43539:SF78">
    <property type="entry name" value="FLAVIN-CONTAINING MONOOXYGENASE"/>
    <property type="match status" value="1"/>
</dbReference>